<dbReference type="CDD" id="cd14014">
    <property type="entry name" value="STKc_PknB_like"/>
    <property type="match status" value="1"/>
</dbReference>
<dbReference type="BioCyc" id="SCEL448385:SCE_RS49145-MONOMER"/>
<dbReference type="STRING" id="448385.sce5140"/>
<sequence length="591" mass="61680">MDDQELQRRVGTVLCGKWTIERLLGSGGMAAVYVGAHRIGRRDAIKILHPEIARMPELRARFDQEAQAVNRFVHPGAVEIRDIDTTADGCPFLVMELLDGESLASYARRLGRMDMAELLAMVDGLLDVLAAAHAHGIIHRDIKPDNLFRLRDGRLKVLDFGVARVRQAAADYVRTRTGTTLGTVAYMPPEQVRGDEIDARADLFAVGATMFRLITKRRIHDASSDTDLVVKMATLPAPPLASVAPETPQWVCAVVDRALAFDRGERYPSATVMQQDVRAVLAGQPPAFALRFGAAGLPAPAADPLSTATTVWMPQGLAPSSAVSVRASGAGGLHPAPPPAGGMGSVIRDVSIAGAPNTSSAQGAPGGGSAVAPARAPSPAASAFTQATQWTATTARGRRLRWAVLAFPLLAAGVLAAVVLRAVNAEPDARSPGATGAQRPAASPPAKVPGGPAADRLLAKAPDPGPEKKGDTRARLPGSSSRGPEEGRGASQRTSCMLTNDCDHVCDEPCQIACQDGTVCDIGARRDALVNCVGSGMHKIWCEGDCSVNCMTSAPCLVYCTPGSDCVIGTCLGQIEACPGNVIACGAPCPD</sequence>
<keyword evidence="1 7" id="KW-0808">Transferase</keyword>
<dbReference type="KEGG" id="scl:sce5140"/>
<proteinExistence type="predicted"/>
<feature type="compositionally biased region" description="Basic and acidic residues" evidence="5">
    <location>
        <begin position="465"/>
        <end position="474"/>
    </location>
</feature>
<dbReference type="GO" id="GO:0004674">
    <property type="term" value="F:protein serine/threonine kinase activity"/>
    <property type="evidence" value="ECO:0007669"/>
    <property type="project" value="UniProtKB-EC"/>
</dbReference>
<evidence type="ECO:0000256" key="2">
    <source>
        <dbReference type="ARBA" id="ARBA00022741"/>
    </source>
</evidence>
<keyword evidence="4" id="KW-0067">ATP-binding</keyword>
<dbReference type="PANTHER" id="PTHR43289:SF30">
    <property type="entry name" value="NON-SPECIFIC SERINE_THREONINE PROTEIN KINASE"/>
    <property type="match status" value="1"/>
</dbReference>
<evidence type="ECO:0000256" key="4">
    <source>
        <dbReference type="ARBA" id="ARBA00022840"/>
    </source>
</evidence>
<dbReference type="Gene3D" id="1.10.510.10">
    <property type="entry name" value="Transferase(Phosphotransferase) domain 1"/>
    <property type="match status" value="1"/>
</dbReference>
<evidence type="ECO:0000259" key="6">
    <source>
        <dbReference type="PROSITE" id="PS50011"/>
    </source>
</evidence>
<dbReference type="GO" id="GO:0005524">
    <property type="term" value="F:ATP binding"/>
    <property type="evidence" value="ECO:0007669"/>
    <property type="project" value="UniProtKB-KW"/>
</dbReference>
<evidence type="ECO:0000256" key="1">
    <source>
        <dbReference type="ARBA" id="ARBA00022679"/>
    </source>
</evidence>
<feature type="region of interest" description="Disordered" evidence="5">
    <location>
        <begin position="428"/>
        <end position="492"/>
    </location>
</feature>
<evidence type="ECO:0000313" key="7">
    <source>
        <dbReference type="EMBL" id="CAN95303.1"/>
    </source>
</evidence>
<dbReference type="eggNOG" id="COG0515">
    <property type="taxonomic scope" value="Bacteria"/>
</dbReference>
<keyword evidence="2" id="KW-0547">Nucleotide-binding</keyword>
<feature type="region of interest" description="Disordered" evidence="5">
    <location>
        <begin position="355"/>
        <end position="385"/>
    </location>
</feature>
<dbReference type="SMART" id="SM00220">
    <property type="entry name" value="S_TKc"/>
    <property type="match status" value="1"/>
</dbReference>
<feature type="domain" description="Protein kinase" evidence="6">
    <location>
        <begin position="18"/>
        <end position="281"/>
    </location>
</feature>
<reference evidence="7 8" key="1">
    <citation type="journal article" date="2007" name="Nat. Biotechnol.">
        <title>Complete genome sequence of the myxobacterium Sorangium cellulosum.</title>
        <authorList>
            <person name="Schneiker S."/>
            <person name="Perlova O."/>
            <person name="Kaiser O."/>
            <person name="Gerth K."/>
            <person name="Alici A."/>
            <person name="Altmeyer M.O."/>
            <person name="Bartels D."/>
            <person name="Bekel T."/>
            <person name="Beyer S."/>
            <person name="Bode E."/>
            <person name="Bode H.B."/>
            <person name="Bolten C.J."/>
            <person name="Choudhuri J.V."/>
            <person name="Doss S."/>
            <person name="Elnakady Y.A."/>
            <person name="Frank B."/>
            <person name="Gaigalat L."/>
            <person name="Goesmann A."/>
            <person name="Groeger C."/>
            <person name="Gross F."/>
            <person name="Jelsbak L."/>
            <person name="Jelsbak L."/>
            <person name="Kalinowski J."/>
            <person name="Kegler C."/>
            <person name="Knauber T."/>
            <person name="Konietzny S."/>
            <person name="Kopp M."/>
            <person name="Krause L."/>
            <person name="Krug D."/>
            <person name="Linke B."/>
            <person name="Mahmud T."/>
            <person name="Martinez-Arias R."/>
            <person name="McHardy A.C."/>
            <person name="Merai M."/>
            <person name="Meyer F."/>
            <person name="Mormann S."/>
            <person name="Munoz-Dorado J."/>
            <person name="Perez J."/>
            <person name="Pradella S."/>
            <person name="Rachid S."/>
            <person name="Raddatz G."/>
            <person name="Rosenau F."/>
            <person name="Rueckert C."/>
            <person name="Sasse F."/>
            <person name="Scharfe M."/>
            <person name="Schuster S.C."/>
            <person name="Suen G."/>
            <person name="Treuner-Lange A."/>
            <person name="Velicer G.J."/>
            <person name="Vorholter F.-J."/>
            <person name="Weissman K.J."/>
            <person name="Welch R.D."/>
            <person name="Wenzel S.C."/>
            <person name="Whitworth D.E."/>
            <person name="Wilhelm S."/>
            <person name="Wittmann C."/>
            <person name="Bloecker H."/>
            <person name="Puehler A."/>
            <person name="Mueller R."/>
        </authorList>
    </citation>
    <scope>NUCLEOTIDE SEQUENCE [LARGE SCALE GENOMIC DNA]</scope>
    <source>
        <strain evidence="8">So ce56</strain>
    </source>
</reference>
<protein>
    <submittedName>
        <fullName evidence="7">Protein kinase</fullName>
        <ecNumber evidence="7">2.7.11.1</ecNumber>
    </submittedName>
</protein>
<dbReference type="EMBL" id="AM746676">
    <property type="protein sequence ID" value="CAN95303.1"/>
    <property type="molecule type" value="Genomic_DNA"/>
</dbReference>
<dbReference type="InterPro" id="IPR011009">
    <property type="entry name" value="Kinase-like_dom_sf"/>
</dbReference>
<evidence type="ECO:0000256" key="5">
    <source>
        <dbReference type="SAM" id="MobiDB-lite"/>
    </source>
</evidence>
<evidence type="ECO:0000313" key="8">
    <source>
        <dbReference type="Proteomes" id="UP000002139"/>
    </source>
</evidence>
<dbReference type="Pfam" id="PF00069">
    <property type="entry name" value="Pkinase"/>
    <property type="match status" value="1"/>
</dbReference>
<name>A9FRK5_SORC5</name>
<dbReference type="AlphaFoldDB" id="A9FRK5"/>
<dbReference type="InterPro" id="IPR000719">
    <property type="entry name" value="Prot_kinase_dom"/>
</dbReference>
<dbReference type="Proteomes" id="UP000002139">
    <property type="component" value="Chromosome"/>
</dbReference>
<feature type="compositionally biased region" description="Low complexity" evidence="5">
    <location>
        <begin position="370"/>
        <end position="385"/>
    </location>
</feature>
<gene>
    <name evidence="7" type="ordered locus">sce5140</name>
</gene>
<dbReference type="PROSITE" id="PS50011">
    <property type="entry name" value="PROTEIN_KINASE_DOM"/>
    <property type="match status" value="1"/>
</dbReference>
<organism evidence="7 8">
    <name type="scientific">Sorangium cellulosum (strain So ce56)</name>
    <name type="common">Polyangium cellulosum (strain So ce56)</name>
    <dbReference type="NCBI Taxonomy" id="448385"/>
    <lineage>
        <taxon>Bacteria</taxon>
        <taxon>Pseudomonadati</taxon>
        <taxon>Myxococcota</taxon>
        <taxon>Polyangia</taxon>
        <taxon>Polyangiales</taxon>
        <taxon>Polyangiaceae</taxon>
        <taxon>Sorangium</taxon>
    </lineage>
</organism>
<accession>A9FRK5</accession>
<evidence type="ECO:0000256" key="3">
    <source>
        <dbReference type="ARBA" id="ARBA00022777"/>
    </source>
</evidence>
<dbReference type="HOGENOM" id="CLU_463012_0_0_7"/>
<dbReference type="Gene3D" id="3.30.200.20">
    <property type="entry name" value="Phosphorylase Kinase, domain 1"/>
    <property type="match status" value="1"/>
</dbReference>
<dbReference type="EC" id="2.7.11.1" evidence="7"/>
<dbReference type="SUPFAM" id="SSF56112">
    <property type="entry name" value="Protein kinase-like (PK-like)"/>
    <property type="match status" value="1"/>
</dbReference>
<keyword evidence="3 7" id="KW-0418">Kinase</keyword>
<dbReference type="PANTHER" id="PTHR43289">
    <property type="entry name" value="MITOGEN-ACTIVATED PROTEIN KINASE KINASE KINASE 20-RELATED"/>
    <property type="match status" value="1"/>
</dbReference>
<keyword evidence="8" id="KW-1185">Reference proteome</keyword>